<evidence type="ECO:0000313" key="3">
    <source>
        <dbReference type="Proteomes" id="UP000327493"/>
    </source>
</evidence>
<dbReference type="Proteomes" id="UP000327493">
    <property type="component" value="Chromosome 2"/>
</dbReference>
<proteinExistence type="predicted"/>
<gene>
    <name evidence="2" type="ORF">FQN60_012088</name>
</gene>
<reference evidence="2 3" key="1">
    <citation type="submission" date="2019-08" db="EMBL/GenBank/DDBJ databases">
        <title>A chromosome-level genome assembly, high-density linkage maps, and genome scans reveal the genomic architecture of hybrid incompatibilities underlying speciation via character displacement in darters (Percidae: Etheostominae).</title>
        <authorList>
            <person name="Moran R.L."/>
            <person name="Catchen J.M."/>
            <person name="Fuller R.C."/>
        </authorList>
    </citation>
    <scope>NUCLEOTIDE SEQUENCE [LARGE SCALE GENOMIC DNA]</scope>
    <source>
        <strain evidence="2">EspeVRDwgs_2016</strain>
        <tissue evidence="2">Muscle</tissue>
    </source>
</reference>
<dbReference type="EMBL" id="VOFY01000002">
    <property type="protein sequence ID" value="KAA8594953.1"/>
    <property type="molecule type" value="Genomic_DNA"/>
</dbReference>
<name>A0A5J5DP33_9PERO</name>
<comment type="caution">
    <text evidence="2">The sequence shown here is derived from an EMBL/GenBank/DDBJ whole genome shotgun (WGS) entry which is preliminary data.</text>
</comment>
<accession>A0A5J5DP33</accession>
<feature type="compositionally biased region" description="Basic residues" evidence="1">
    <location>
        <begin position="20"/>
        <end position="29"/>
    </location>
</feature>
<sequence length="349" mass="38380">MAANSHLCFNAKKVSQFPHQTRHHTKLKTPGRGCMPDRGFRFQDSEKADQPEKNSSAAAQEANDQQNAPHCHEQMTSTSFSKTCFTLMLSLALVSKNSKPEEKKKDYSMTESMVLTLKSMPTVLTKAEVKESSAKRNRKDLGASLLALRSRISSLCMCLSLGHPPCNPSQVSKDINGTPVEVSGWIVVHPQPVELLDEGLHQVWLIGDNDVLHVALHCCQRPVEGAGDEQPTVYQGKLVVHVNRAHVASYTDPCGAESIQARGLAEDPYLGAGDGGVILISEDSDGDEGEKMCSTQAISEGKKRTSLRVLPVLRRRRSQTSSSTLRERPTTPRLTTFTVHIIDIYHTTQ</sequence>
<organism evidence="2 3">
    <name type="scientific">Etheostoma spectabile</name>
    <name type="common">orangethroat darter</name>
    <dbReference type="NCBI Taxonomy" id="54343"/>
    <lineage>
        <taxon>Eukaryota</taxon>
        <taxon>Metazoa</taxon>
        <taxon>Chordata</taxon>
        <taxon>Craniata</taxon>
        <taxon>Vertebrata</taxon>
        <taxon>Euteleostomi</taxon>
        <taxon>Actinopterygii</taxon>
        <taxon>Neopterygii</taxon>
        <taxon>Teleostei</taxon>
        <taxon>Neoteleostei</taxon>
        <taxon>Acanthomorphata</taxon>
        <taxon>Eupercaria</taxon>
        <taxon>Perciformes</taxon>
        <taxon>Percoidei</taxon>
        <taxon>Percidae</taxon>
        <taxon>Etheostomatinae</taxon>
        <taxon>Etheostoma</taxon>
    </lineage>
</organism>
<dbReference type="AlphaFoldDB" id="A0A5J5DP33"/>
<feature type="region of interest" description="Disordered" evidence="1">
    <location>
        <begin position="18"/>
        <end position="73"/>
    </location>
</feature>
<evidence type="ECO:0000256" key="1">
    <source>
        <dbReference type="SAM" id="MobiDB-lite"/>
    </source>
</evidence>
<evidence type="ECO:0000313" key="2">
    <source>
        <dbReference type="EMBL" id="KAA8594953.1"/>
    </source>
</evidence>
<feature type="compositionally biased region" description="Basic and acidic residues" evidence="1">
    <location>
        <begin position="38"/>
        <end position="52"/>
    </location>
</feature>
<protein>
    <submittedName>
        <fullName evidence="2">Uncharacterized protein</fullName>
    </submittedName>
</protein>
<keyword evidence="3" id="KW-1185">Reference proteome</keyword>
<feature type="compositionally biased region" description="Low complexity" evidence="1">
    <location>
        <begin position="54"/>
        <end position="68"/>
    </location>
</feature>